<keyword evidence="7" id="KW-0256">Endoplasmic reticulum</keyword>
<dbReference type="PANTHER" id="PTHR12867:SF6">
    <property type="entry name" value="N-ACETYLGLUCOSAMINYLDIPHOSPHODOLICHOL N-ACETYLGLUCOSAMINYLTRANSFERASE"/>
    <property type="match status" value="1"/>
</dbReference>
<dbReference type="AlphaFoldDB" id="A0ABD0YGT5"/>
<dbReference type="PANTHER" id="PTHR12867">
    <property type="entry name" value="GLYCOSYL TRANSFERASE-RELATED"/>
    <property type="match status" value="1"/>
</dbReference>
<evidence type="ECO:0000256" key="6">
    <source>
        <dbReference type="ARBA" id="ARBA00022679"/>
    </source>
</evidence>
<accession>A0ABD0YGT5</accession>
<dbReference type="EMBL" id="JBFDAA010000018">
    <property type="protein sequence ID" value="KAL1116284.1"/>
    <property type="molecule type" value="Genomic_DNA"/>
</dbReference>
<feature type="non-terminal residue" evidence="9">
    <location>
        <position position="1"/>
    </location>
</feature>
<dbReference type="Proteomes" id="UP001558652">
    <property type="component" value="Unassembled WGS sequence"/>
</dbReference>
<dbReference type="InterPro" id="IPR039042">
    <property type="entry name" value="Alg13-like"/>
</dbReference>
<name>A0ABD0YGT5_9HEMI</name>
<protein>
    <recommendedName>
        <fullName evidence="4">UDP-N-acetylglucosamine transferase subunit ALG13</fullName>
        <ecNumber evidence="3">2.4.1.141</ecNumber>
    </recommendedName>
</protein>
<dbReference type="GO" id="GO:0004577">
    <property type="term" value="F:N-acetylglucosaminyldiphosphodolichol N-acetylglucosaminyltransferase activity"/>
    <property type="evidence" value="ECO:0007669"/>
    <property type="project" value="UniProtKB-EC"/>
</dbReference>
<evidence type="ECO:0000256" key="7">
    <source>
        <dbReference type="ARBA" id="ARBA00022824"/>
    </source>
</evidence>
<dbReference type="GO" id="GO:0005783">
    <property type="term" value="C:endoplasmic reticulum"/>
    <property type="evidence" value="ECO:0007669"/>
    <property type="project" value="UniProtKB-SubCell"/>
</dbReference>
<keyword evidence="6" id="KW-0808">Transferase</keyword>
<comment type="subcellular location">
    <subcellularLocation>
        <location evidence="1">Endoplasmic reticulum</location>
    </subcellularLocation>
</comment>
<keyword evidence="5" id="KW-0328">Glycosyltransferase</keyword>
<comment type="caution">
    <text evidence="9">The sequence shown here is derived from an EMBL/GenBank/DDBJ whole genome shotgun (WGS) entry which is preliminary data.</text>
</comment>
<proteinExistence type="inferred from homology"/>
<dbReference type="InterPro" id="IPR007235">
    <property type="entry name" value="Glyco_trans_28_C"/>
</dbReference>
<evidence type="ECO:0000313" key="9">
    <source>
        <dbReference type="EMBL" id="KAL1116284.1"/>
    </source>
</evidence>
<keyword evidence="10" id="KW-1185">Reference proteome</keyword>
<evidence type="ECO:0000256" key="2">
    <source>
        <dbReference type="ARBA" id="ARBA00006962"/>
    </source>
</evidence>
<reference evidence="9 10" key="1">
    <citation type="submission" date="2024-07" db="EMBL/GenBank/DDBJ databases">
        <title>Chromosome-level genome assembly of the water stick insect Ranatra chinensis (Heteroptera: Nepidae).</title>
        <authorList>
            <person name="Liu X."/>
        </authorList>
    </citation>
    <scope>NUCLEOTIDE SEQUENCE [LARGE SCALE GENOMIC DNA]</scope>
    <source>
        <strain evidence="9">Cailab_2021Rc</strain>
        <tissue evidence="9">Muscle</tissue>
    </source>
</reference>
<comment type="similarity">
    <text evidence="2">Belongs to the glycosyltransferase 28 family.</text>
</comment>
<dbReference type="Pfam" id="PF04101">
    <property type="entry name" value="Glyco_tran_28_C"/>
    <property type="match status" value="1"/>
</dbReference>
<evidence type="ECO:0000256" key="5">
    <source>
        <dbReference type="ARBA" id="ARBA00022676"/>
    </source>
</evidence>
<dbReference type="Gene3D" id="3.40.50.2000">
    <property type="entry name" value="Glycogen Phosphorylase B"/>
    <property type="match status" value="1"/>
</dbReference>
<dbReference type="SUPFAM" id="SSF53756">
    <property type="entry name" value="UDP-Glycosyltransferase/glycogen phosphorylase"/>
    <property type="match status" value="1"/>
</dbReference>
<evidence type="ECO:0000256" key="4">
    <source>
        <dbReference type="ARBA" id="ARBA00017468"/>
    </source>
</evidence>
<evidence type="ECO:0000256" key="1">
    <source>
        <dbReference type="ARBA" id="ARBA00004240"/>
    </source>
</evidence>
<feature type="domain" description="Glycosyl transferase family 28 C-terminal" evidence="8">
    <location>
        <begin position="6"/>
        <end position="114"/>
    </location>
</feature>
<dbReference type="EC" id="2.4.1.141" evidence="3"/>
<organism evidence="9 10">
    <name type="scientific">Ranatra chinensis</name>
    <dbReference type="NCBI Taxonomy" id="642074"/>
    <lineage>
        <taxon>Eukaryota</taxon>
        <taxon>Metazoa</taxon>
        <taxon>Ecdysozoa</taxon>
        <taxon>Arthropoda</taxon>
        <taxon>Hexapoda</taxon>
        <taxon>Insecta</taxon>
        <taxon>Pterygota</taxon>
        <taxon>Neoptera</taxon>
        <taxon>Paraneoptera</taxon>
        <taxon>Hemiptera</taxon>
        <taxon>Heteroptera</taxon>
        <taxon>Panheteroptera</taxon>
        <taxon>Nepomorpha</taxon>
        <taxon>Nepidae</taxon>
        <taxon>Ranatrinae</taxon>
        <taxon>Ranatra</taxon>
    </lineage>
</organism>
<evidence type="ECO:0000313" key="10">
    <source>
        <dbReference type="Proteomes" id="UP001558652"/>
    </source>
</evidence>
<gene>
    <name evidence="9" type="ORF">AAG570_005779</name>
</gene>
<sequence length="142" mass="15807">CLLQALKKRGCKRLILQFGNGTFVPETGINSGIQIESYRFKDSLAKDMAKADVVISHAGAGSCLEALEAKKKLLVVVNDSLMHNHQVELAEKLHQEGYLHFTTCGELPMVLETVDFLNIKSYPKSESSVFAKYIDRVMGFDE</sequence>
<evidence type="ECO:0000256" key="3">
    <source>
        <dbReference type="ARBA" id="ARBA00012614"/>
    </source>
</evidence>
<evidence type="ECO:0000259" key="8">
    <source>
        <dbReference type="Pfam" id="PF04101"/>
    </source>
</evidence>